<gene>
    <name evidence="1" type="ORF">ETP1_003</name>
</gene>
<accession>A0A6G5P485</accession>
<reference evidence="1 2" key="1">
    <citation type="submission" date="2019-02" db="EMBL/GenBank/DDBJ databases">
        <title>Genome sequence of multidrug-resistant Edwardsiella tarda isolate infecting lytic phage ETP-1.</title>
        <authorList>
            <person name="Nikapitiya C."/>
            <person name="Senevirathne A."/>
            <person name="De Zoysa M."/>
            <person name="Lee J."/>
        </authorList>
    </citation>
    <scope>NUCLEOTIDE SEQUENCE [LARGE SCALE GENOMIC DNA]</scope>
</reference>
<name>A0A6G5P485_9CAUD</name>
<organism evidence="1 2">
    <name type="scientific">Edwardsiella phage ETP-1</name>
    <dbReference type="NCBI Taxonomy" id="2544920"/>
    <lineage>
        <taxon>Viruses</taxon>
        <taxon>Duplodnaviria</taxon>
        <taxon>Heunggongvirae</taxon>
        <taxon>Uroviricota</taxon>
        <taxon>Caudoviricetes</taxon>
        <taxon>Kafunavirus</taxon>
        <taxon>Kafunavirus KF1</taxon>
    </lineage>
</organism>
<dbReference type="EMBL" id="MK574011">
    <property type="protein sequence ID" value="QBP07004.1"/>
    <property type="molecule type" value="Genomic_DNA"/>
</dbReference>
<dbReference type="Proteomes" id="UP000501729">
    <property type="component" value="Segment"/>
</dbReference>
<evidence type="ECO:0000313" key="2">
    <source>
        <dbReference type="Proteomes" id="UP000501729"/>
    </source>
</evidence>
<proteinExistence type="predicted"/>
<evidence type="ECO:0000313" key="1">
    <source>
        <dbReference type="EMBL" id="QBP07004.1"/>
    </source>
</evidence>
<protein>
    <submittedName>
        <fullName evidence="1">Uncharacterized protein</fullName>
    </submittedName>
</protein>
<sequence>MNHYTDANGIVQAIFCTYHKKWECPQQVEFSALKASKTGLAYACKEGASKAVQEWKRAKQNKHALGELDATGLPKPVPRADGHGSESLDDLLATLDLHRPTTLTLTPQQLRQVLAAFDVPGKHAIVRALMYVARGSSVADAHIAACNDELNC</sequence>